<evidence type="ECO:0000313" key="2">
    <source>
        <dbReference type="EMBL" id="MEU6820832.1"/>
    </source>
</evidence>
<protein>
    <recommendedName>
        <fullName evidence="4">DUF4254 domain-containing protein</fullName>
    </recommendedName>
</protein>
<evidence type="ECO:0008006" key="4">
    <source>
        <dbReference type="Google" id="ProtNLM"/>
    </source>
</evidence>
<accession>A0ABV3BKI2</accession>
<organism evidence="2 3">
    <name type="scientific">Streptomyces atriruber</name>
    <dbReference type="NCBI Taxonomy" id="545121"/>
    <lineage>
        <taxon>Bacteria</taxon>
        <taxon>Bacillati</taxon>
        <taxon>Actinomycetota</taxon>
        <taxon>Actinomycetes</taxon>
        <taxon>Kitasatosporales</taxon>
        <taxon>Streptomycetaceae</taxon>
        <taxon>Streptomyces</taxon>
    </lineage>
</organism>
<evidence type="ECO:0000256" key="1">
    <source>
        <dbReference type="SAM" id="MobiDB-lite"/>
    </source>
</evidence>
<evidence type="ECO:0000313" key="3">
    <source>
        <dbReference type="Proteomes" id="UP001551176"/>
    </source>
</evidence>
<comment type="caution">
    <text evidence="2">The sequence shown here is derived from an EMBL/GenBank/DDBJ whole genome shotgun (WGS) entry which is preliminary data.</text>
</comment>
<keyword evidence="3" id="KW-1185">Reference proteome</keyword>
<dbReference type="Proteomes" id="UP001551176">
    <property type="component" value="Unassembled WGS sequence"/>
</dbReference>
<name>A0ABV3BKI2_9ACTN</name>
<dbReference type="RefSeq" id="WP_359346679.1">
    <property type="nucleotide sequence ID" value="NZ_JBEYXV010000004.1"/>
</dbReference>
<gene>
    <name evidence="2" type="ORF">ABZ921_09400</name>
</gene>
<sequence length="167" mass="18921">MSREPTEDDIRRALEHAARTPMPPPSYSDDLVEADVVPLQDFLRARLGELEARWPVGSDEYFTAHALTNAMLSTAMRLTEEIGTWRRALAEGRGEEPGLLQTLRHNIGHDHNLLVWVAQQWRHHPDHAHWRPRHYLNPAHRASLEGPRGGDTSADAVRGPYGEEAHP</sequence>
<feature type="region of interest" description="Disordered" evidence="1">
    <location>
        <begin position="141"/>
        <end position="167"/>
    </location>
</feature>
<proteinExistence type="predicted"/>
<dbReference type="EMBL" id="JBEYXV010000004">
    <property type="protein sequence ID" value="MEU6820832.1"/>
    <property type="molecule type" value="Genomic_DNA"/>
</dbReference>
<reference evidence="2 3" key="1">
    <citation type="submission" date="2024-06" db="EMBL/GenBank/DDBJ databases">
        <title>The Natural Products Discovery Center: Release of the First 8490 Sequenced Strains for Exploring Actinobacteria Biosynthetic Diversity.</title>
        <authorList>
            <person name="Kalkreuter E."/>
            <person name="Kautsar S.A."/>
            <person name="Yang D."/>
            <person name="Bader C.D."/>
            <person name="Teijaro C.N."/>
            <person name="Fluegel L."/>
            <person name="Davis C.M."/>
            <person name="Simpson J.R."/>
            <person name="Lauterbach L."/>
            <person name="Steele A.D."/>
            <person name="Gui C."/>
            <person name="Meng S."/>
            <person name="Li G."/>
            <person name="Viehrig K."/>
            <person name="Ye F."/>
            <person name="Su P."/>
            <person name="Kiefer A.F."/>
            <person name="Nichols A."/>
            <person name="Cepeda A.J."/>
            <person name="Yan W."/>
            <person name="Fan B."/>
            <person name="Jiang Y."/>
            <person name="Adhikari A."/>
            <person name="Zheng C.-J."/>
            <person name="Schuster L."/>
            <person name="Cowan T.M."/>
            <person name="Smanski M.J."/>
            <person name="Chevrette M.G."/>
            <person name="De Carvalho L.P.S."/>
            <person name="Shen B."/>
        </authorList>
    </citation>
    <scope>NUCLEOTIDE SEQUENCE [LARGE SCALE GENOMIC DNA]</scope>
    <source>
        <strain evidence="2 3">NPDC046838</strain>
    </source>
</reference>